<dbReference type="RefSeq" id="WP_144076117.1">
    <property type="nucleotide sequence ID" value="NZ_CP076129.1"/>
</dbReference>
<dbReference type="InterPro" id="IPR014710">
    <property type="entry name" value="RmlC-like_jellyroll"/>
</dbReference>
<proteinExistence type="predicted"/>
<dbReference type="PANTHER" id="PTHR43280:SF2">
    <property type="entry name" value="HTH-TYPE TRANSCRIPTIONAL REGULATOR EXSA"/>
    <property type="match status" value="1"/>
</dbReference>
<dbReference type="PANTHER" id="PTHR43280">
    <property type="entry name" value="ARAC-FAMILY TRANSCRIPTIONAL REGULATOR"/>
    <property type="match status" value="1"/>
</dbReference>
<dbReference type="InterPro" id="IPR011051">
    <property type="entry name" value="RmlC_Cupin_sf"/>
</dbReference>
<organism evidence="5 6">
    <name type="scientific">Flammeovirga kamogawensis</name>
    <dbReference type="NCBI Taxonomy" id="373891"/>
    <lineage>
        <taxon>Bacteria</taxon>
        <taxon>Pseudomonadati</taxon>
        <taxon>Bacteroidota</taxon>
        <taxon>Cytophagia</taxon>
        <taxon>Cytophagales</taxon>
        <taxon>Flammeovirgaceae</taxon>
        <taxon>Flammeovirga</taxon>
    </lineage>
</organism>
<dbReference type="EMBL" id="CP076129">
    <property type="protein sequence ID" value="QWG09445.1"/>
    <property type="molecule type" value="Genomic_DNA"/>
</dbReference>
<protein>
    <submittedName>
        <fullName evidence="5">AraC family transcriptional regulator</fullName>
    </submittedName>
</protein>
<dbReference type="Gene3D" id="1.10.10.60">
    <property type="entry name" value="Homeodomain-like"/>
    <property type="match status" value="2"/>
</dbReference>
<dbReference type="Pfam" id="PF12833">
    <property type="entry name" value="HTH_18"/>
    <property type="match status" value="1"/>
</dbReference>
<reference evidence="5 6" key="1">
    <citation type="submission" date="2021-05" db="EMBL/GenBank/DDBJ databases">
        <title>Comparative genomic studies on the polysaccharide-degrading batcterial strains of the Flammeovirga genus.</title>
        <authorList>
            <person name="Zewei F."/>
            <person name="Zheng Z."/>
            <person name="Yu L."/>
            <person name="Ruyue G."/>
            <person name="Yanhong M."/>
            <person name="Yuanyuan C."/>
            <person name="Jingyan G."/>
            <person name="Wenjun H."/>
        </authorList>
    </citation>
    <scope>NUCLEOTIDE SEQUENCE [LARGE SCALE GENOMIC DNA]</scope>
    <source>
        <strain evidence="5 6">YS10</strain>
    </source>
</reference>
<name>A0ABX8H0M9_9BACT</name>
<keyword evidence="3" id="KW-0804">Transcription</keyword>
<dbReference type="SUPFAM" id="SSF51182">
    <property type="entry name" value="RmlC-like cupins"/>
    <property type="match status" value="1"/>
</dbReference>
<dbReference type="SUPFAM" id="SSF46689">
    <property type="entry name" value="Homeodomain-like"/>
    <property type="match status" value="2"/>
</dbReference>
<dbReference type="PROSITE" id="PS00041">
    <property type="entry name" value="HTH_ARAC_FAMILY_1"/>
    <property type="match status" value="1"/>
</dbReference>
<dbReference type="InterPro" id="IPR018060">
    <property type="entry name" value="HTH_AraC"/>
</dbReference>
<dbReference type="Proteomes" id="UP000682802">
    <property type="component" value="Chromosome 2"/>
</dbReference>
<evidence type="ECO:0000313" key="5">
    <source>
        <dbReference type="EMBL" id="QWG09445.1"/>
    </source>
</evidence>
<dbReference type="CDD" id="cd06976">
    <property type="entry name" value="cupin_MtlR-like_N"/>
    <property type="match status" value="1"/>
</dbReference>
<keyword evidence="1" id="KW-0805">Transcription regulation</keyword>
<evidence type="ECO:0000256" key="2">
    <source>
        <dbReference type="ARBA" id="ARBA00023125"/>
    </source>
</evidence>
<evidence type="ECO:0000259" key="4">
    <source>
        <dbReference type="PROSITE" id="PS01124"/>
    </source>
</evidence>
<gene>
    <name evidence="5" type="ORF">KM029_22825</name>
</gene>
<evidence type="ECO:0000256" key="3">
    <source>
        <dbReference type="ARBA" id="ARBA00023163"/>
    </source>
</evidence>
<sequence>MRLLEKKLAPTNKSFTIYRNQKPCLDEQWHFHKELELIYINKGNGLRFIGDHVAEFNEGELVLVGSNLPHLWKNSPEYYNNLGLTTDSLILQFDPNFLGDTFLQMHESVSLRKLLSKAKNGIEFRNEKVKKEIFKHLVDLQTSQGFESMQTVLQILHKLSIEDDISIFVSSGFSEDINDKDSKRLDKVYQFVLENFHRDIQLSEVAELSYLGISPFCRFFKKRTHKPFSQFLNEVRVGHACKLLITNELSISQITYSCGFNSQTNFNRQFKKIKNVSPRDYQKIHLNRN</sequence>
<feature type="domain" description="HTH araC/xylS-type" evidence="4">
    <location>
        <begin position="186"/>
        <end position="284"/>
    </location>
</feature>
<keyword evidence="2" id="KW-0238">DNA-binding</keyword>
<dbReference type="SMART" id="SM00342">
    <property type="entry name" value="HTH_ARAC"/>
    <property type="match status" value="1"/>
</dbReference>
<keyword evidence="6" id="KW-1185">Reference proteome</keyword>
<dbReference type="Gene3D" id="2.60.120.10">
    <property type="entry name" value="Jelly Rolls"/>
    <property type="match status" value="1"/>
</dbReference>
<evidence type="ECO:0000313" key="6">
    <source>
        <dbReference type="Proteomes" id="UP000682802"/>
    </source>
</evidence>
<dbReference type="PROSITE" id="PS01124">
    <property type="entry name" value="HTH_ARAC_FAMILY_2"/>
    <property type="match status" value="1"/>
</dbReference>
<evidence type="ECO:0000256" key="1">
    <source>
        <dbReference type="ARBA" id="ARBA00023015"/>
    </source>
</evidence>
<accession>A0ABX8H0M9</accession>
<dbReference type="InterPro" id="IPR018062">
    <property type="entry name" value="HTH_AraC-typ_CS"/>
</dbReference>
<dbReference type="InterPro" id="IPR009057">
    <property type="entry name" value="Homeodomain-like_sf"/>
</dbReference>